<proteinExistence type="predicted"/>
<evidence type="ECO:0000313" key="2">
    <source>
        <dbReference type="Proteomes" id="UP000198844"/>
    </source>
</evidence>
<organism evidence="1 2">
    <name type="scientific">Paraburkholderia aspalathi</name>
    <dbReference type="NCBI Taxonomy" id="1324617"/>
    <lineage>
        <taxon>Bacteria</taxon>
        <taxon>Pseudomonadati</taxon>
        <taxon>Pseudomonadota</taxon>
        <taxon>Betaproteobacteria</taxon>
        <taxon>Burkholderiales</taxon>
        <taxon>Burkholderiaceae</taxon>
        <taxon>Paraburkholderia</taxon>
    </lineage>
</organism>
<dbReference type="Proteomes" id="UP000198844">
    <property type="component" value="Unassembled WGS sequence"/>
</dbReference>
<dbReference type="AlphaFoldDB" id="A0A1I7AXR4"/>
<gene>
    <name evidence="1" type="ORF">SAMN05192563_100442</name>
</gene>
<dbReference type="EMBL" id="FPBH01000004">
    <property type="protein sequence ID" value="SFT79724.1"/>
    <property type="molecule type" value="Genomic_DNA"/>
</dbReference>
<protein>
    <recommendedName>
        <fullName evidence="3">Lipoprotein</fullName>
    </recommendedName>
</protein>
<reference evidence="1 2" key="1">
    <citation type="submission" date="2016-10" db="EMBL/GenBank/DDBJ databases">
        <authorList>
            <person name="de Groot N.N."/>
        </authorList>
    </citation>
    <scope>NUCLEOTIDE SEQUENCE [LARGE SCALE GENOMIC DNA]</scope>
    <source>
        <strain evidence="1 2">LMG 27731</strain>
    </source>
</reference>
<evidence type="ECO:0000313" key="1">
    <source>
        <dbReference type="EMBL" id="SFT79724.1"/>
    </source>
</evidence>
<accession>A0A1I7AXR4</accession>
<evidence type="ECO:0008006" key="3">
    <source>
        <dbReference type="Google" id="ProtNLM"/>
    </source>
</evidence>
<sequence length="127" mass="13546">MWANMFNHMSDSVLDLERASEMPQSGSLLSNRGRALIAAVVACASLVGCASTTDVVTTDKPGTYTVAASATGGKMAWARAHEHAISEARDYCERRGMQSSVTTETVSGVEMMTAHASSVNFECHPKF</sequence>
<name>A0A1I7AXR4_9BURK</name>